<evidence type="ECO:0000256" key="7">
    <source>
        <dbReference type="ARBA" id="ARBA00023180"/>
    </source>
</evidence>
<evidence type="ECO:0000256" key="6">
    <source>
        <dbReference type="ARBA" id="ARBA00023157"/>
    </source>
</evidence>
<keyword evidence="6" id="KW-1015">Disulfide bond</keyword>
<dbReference type="OMA" id="WAMLPAG"/>
<dbReference type="Gene3D" id="3.30.43.10">
    <property type="entry name" value="Uridine Diphospho-n-acetylenolpyruvylglucosamine Reductase, domain 2"/>
    <property type="match status" value="1"/>
</dbReference>
<dbReference type="GO" id="GO:1901696">
    <property type="term" value="P:cannabinoid biosynthetic process"/>
    <property type="evidence" value="ECO:0007669"/>
    <property type="project" value="UniProtKB-ARBA"/>
</dbReference>
<feature type="chain" id="PRO_5013061903" description="FAD-binding PCMH-type domain-containing protein" evidence="8">
    <location>
        <begin position="18"/>
        <end position="526"/>
    </location>
</feature>
<dbReference type="InterPro" id="IPR016166">
    <property type="entry name" value="FAD-bd_PCMH"/>
</dbReference>
<keyword evidence="3" id="KW-0285">Flavoprotein</keyword>
<dbReference type="Pfam" id="PF08031">
    <property type="entry name" value="BBE"/>
    <property type="match status" value="1"/>
</dbReference>
<keyword evidence="7" id="KW-0325">Glycoprotein</keyword>
<proteinExistence type="inferred from homology"/>
<dbReference type="Proteomes" id="UP000091857">
    <property type="component" value="Chromosome 6"/>
</dbReference>
<evidence type="ECO:0000259" key="9">
    <source>
        <dbReference type="PROSITE" id="PS51387"/>
    </source>
</evidence>
<dbReference type="InterPro" id="IPR036318">
    <property type="entry name" value="FAD-bd_PCMH-like_sf"/>
</dbReference>
<keyword evidence="5" id="KW-0274">FAD</keyword>
<feature type="domain" description="FAD-binding PCMH-type" evidence="9">
    <location>
        <begin position="70"/>
        <end position="244"/>
    </location>
</feature>
<dbReference type="FunFam" id="3.30.43.10:FF:000004">
    <property type="entry name" value="Berberine bridge enzyme-like 15"/>
    <property type="match status" value="1"/>
</dbReference>
<dbReference type="PANTHER" id="PTHR32448">
    <property type="entry name" value="OS08G0158400 PROTEIN"/>
    <property type="match status" value="1"/>
</dbReference>
<dbReference type="InterPro" id="IPR012951">
    <property type="entry name" value="BBE"/>
</dbReference>
<keyword evidence="4 8" id="KW-0732">Signal</keyword>
<accession>A0A2C9VN58</accession>
<evidence type="ECO:0000256" key="3">
    <source>
        <dbReference type="ARBA" id="ARBA00022630"/>
    </source>
</evidence>
<evidence type="ECO:0000256" key="4">
    <source>
        <dbReference type="ARBA" id="ARBA00022729"/>
    </source>
</evidence>
<dbReference type="InterPro" id="IPR016169">
    <property type="entry name" value="FAD-bd_PCMH_sub2"/>
</dbReference>
<comment type="cofactor">
    <cofactor evidence="1">
        <name>FAD</name>
        <dbReference type="ChEBI" id="CHEBI:57692"/>
    </cofactor>
</comment>
<name>A0A2C9VN58_MANES</name>
<evidence type="ECO:0000313" key="10">
    <source>
        <dbReference type="EMBL" id="OAY47102.1"/>
    </source>
</evidence>
<dbReference type="Pfam" id="PF01565">
    <property type="entry name" value="FAD_binding_4"/>
    <property type="match status" value="1"/>
</dbReference>
<keyword evidence="11" id="KW-1185">Reference proteome</keyword>
<dbReference type="EMBL" id="CM004392">
    <property type="protein sequence ID" value="OAY47102.1"/>
    <property type="molecule type" value="Genomic_DNA"/>
</dbReference>
<dbReference type="InterPro" id="IPR006094">
    <property type="entry name" value="Oxid_FAD_bind_N"/>
</dbReference>
<dbReference type="Gramene" id="Manes.06G052300.1.v8.1">
    <property type="protein sequence ID" value="Manes.06G052300.1.v8.1.CDS.1"/>
    <property type="gene ID" value="Manes.06G052300.v8.1"/>
</dbReference>
<dbReference type="PROSITE" id="PS51387">
    <property type="entry name" value="FAD_PCMH"/>
    <property type="match status" value="1"/>
</dbReference>
<dbReference type="Gene3D" id="3.30.465.10">
    <property type="match status" value="1"/>
</dbReference>
<dbReference type="Gene3D" id="3.40.462.20">
    <property type="match status" value="1"/>
</dbReference>
<gene>
    <name evidence="10" type="ORF">MANES_06G052300v8</name>
</gene>
<evidence type="ECO:0000256" key="1">
    <source>
        <dbReference type="ARBA" id="ARBA00001974"/>
    </source>
</evidence>
<evidence type="ECO:0000256" key="8">
    <source>
        <dbReference type="SAM" id="SignalP"/>
    </source>
</evidence>
<comment type="similarity">
    <text evidence="2">Belongs to the oxygen-dependent FAD-linked oxidoreductase family.</text>
</comment>
<dbReference type="InterPro" id="IPR016167">
    <property type="entry name" value="FAD-bd_PCMH_sub1"/>
</dbReference>
<dbReference type="STRING" id="3983.A0A2C9VN58"/>
<feature type="signal peptide" evidence="8">
    <location>
        <begin position="1"/>
        <end position="17"/>
    </location>
</feature>
<organism evidence="10 11">
    <name type="scientific">Manihot esculenta</name>
    <name type="common">Cassava</name>
    <name type="synonym">Jatropha manihot</name>
    <dbReference type="NCBI Taxonomy" id="3983"/>
    <lineage>
        <taxon>Eukaryota</taxon>
        <taxon>Viridiplantae</taxon>
        <taxon>Streptophyta</taxon>
        <taxon>Embryophyta</taxon>
        <taxon>Tracheophyta</taxon>
        <taxon>Spermatophyta</taxon>
        <taxon>Magnoliopsida</taxon>
        <taxon>eudicotyledons</taxon>
        <taxon>Gunneridae</taxon>
        <taxon>Pentapetalae</taxon>
        <taxon>rosids</taxon>
        <taxon>fabids</taxon>
        <taxon>Malpighiales</taxon>
        <taxon>Euphorbiaceae</taxon>
        <taxon>Crotonoideae</taxon>
        <taxon>Manihoteae</taxon>
        <taxon>Manihot</taxon>
    </lineage>
</organism>
<dbReference type="AlphaFoldDB" id="A0A2C9VN58"/>
<evidence type="ECO:0000256" key="5">
    <source>
        <dbReference type="ARBA" id="ARBA00022827"/>
    </source>
</evidence>
<reference evidence="11" key="1">
    <citation type="journal article" date="2016" name="Nat. Biotechnol.">
        <title>Sequencing wild and cultivated cassava and related species reveals extensive interspecific hybridization and genetic diversity.</title>
        <authorList>
            <person name="Bredeson J.V."/>
            <person name="Lyons J.B."/>
            <person name="Prochnik S.E."/>
            <person name="Wu G.A."/>
            <person name="Ha C.M."/>
            <person name="Edsinger-Gonzales E."/>
            <person name="Grimwood J."/>
            <person name="Schmutz J."/>
            <person name="Rabbi I.Y."/>
            <person name="Egesi C."/>
            <person name="Nauluvula P."/>
            <person name="Lebot V."/>
            <person name="Ndunguru J."/>
            <person name="Mkamilo G."/>
            <person name="Bart R.S."/>
            <person name="Setter T.L."/>
            <person name="Gleadow R.M."/>
            <person name="Kulakow P."/>
            <person name="Ferguson M.E."/>
            <person name="Rounsley S."/>
            <person name="Rokhsar D.S."/>
        </authorList>
    </citation>
    <scope>NUCLEOTIDE SEQUENCE [LARGE SCALE GENOMIC DNA]</scope>
    <source>
        <strain evidence="11">cv. AM560-2</strain>
    </source>
</reference>
<dbReference type="SUPFAM" id="SSF56176">
    <property type="entry name" value="FAD-binding/transporter-associated domain-like"/>
    <property type="match status" value="1"/>
</dbReference>
<sequence>MKLSVFFILFITLVCLAASDDSTLESFLHCLPSHVNSSNPISKAIIKPSDPSFQSALEARVKNLRFLTPATPKPLAIIAATDESHVQATVVCAKSSGLQIRVRSGGHDYEGLSYRSEVPFIILDMFNFNKILIQLSNETAWVEAGATLGELYYQIANQSRIHAFPGGVCPTVATGGHFSGGGYGNLMRKFGLSVDNIIDARIVDANGTILDRQSMGEDLFWAIRGGGGASFGVILSWRINLVRVPEIVTIFQIGRTIEQGAADILHRWQEVAPYLDKDLFIRATSTIVNSTIKGEKMIEVSFIGLFLGQIDRLLPLINESFPELGLQKIDCEELSWIESTLFFADFPKGTPIDVLLQKPSKPEFYSKGKSDYVKVVIPKSGLETLWKMMLEVGLMFAQFNPYGGRMGEVSETSTPFPHRAGYRFLIQYSTNWQENDGIDTEKQINLLRELYDAMAPYVSKKPREAFLNYRDDDIGSNPSNFTNFNESKVYGHKYFKNNFIKLTKVKARVDPDNFFKHQQSIPPGFV</sequence>
<protein>
    <recommendedName>
        <fullName evidence="9">FAD-binding PCMH-type domain-containing protein</fullName>
    </recommendedName>
</protein>
<comment type="caution">
    <text evidence="10">The sequence shown here is derived from an EMBL/GenBank/DDBJ whole genome shotgun (WGS) entry which is preliminary data.</text>
</comment>
<dbReference type="GO" id="GO:0071949">
    <property type="term" value="F:FAD binding"/>
    <property type="evidence" value="ECO:0007669"/>
    <property type="project" value="InterPro"/>
</dbReference>
<evidence type="ECO:0000313" key="11">
    <source>
        <dbReference type="Proteomes" id="UP000091857"/>
    </source>
</evidence>
<evidence type="ECO:0000256" key="2">
    <source>
        <dbReference type="ARBA" id="ARBA00005466"/>
    </source>
</evidence>
<dbReference type="GO" id="GO:0016491">
    <property type="term" value="F:oxidoreductase activity"/>
    <property type="evidence" value="ECO:0007669"/>
    <property type="project" value="InterPro"/>
</dbReference>